<sequence length="315" mass="34378">MASEKLVFTNKPITCVGLGEILWDLLPAGPRLGGAPANFTFHAKQMGLDSMAVSCVGNDEWGEKALKILQEQQVKTLVFRSDKNTGYVQASLNDRGVPTYEFALDTAYDHIPLNDEIIAVAKKTQVCCFGTLAQRQVNGESHKTILAFLEAMPEKSLKVFDINLRENFFNRDVITAGLNRCTAFKCNDDELPVVCKLLDTPEMTPVEFYEKVLHSIFGIEQFIYTAGERGSDIFYYGEHSFVPTPKVDVVDTVGAGDSFTATFVGLTVQGVDFKVAHKTAADVAAYVCTQNGAMPVLSAELLERVQSLVAAAAAS</sequence>
<dbReference type="CDD" id="cd01167">
    <property type="entry name" value="bac_FRK"/>
    <property type="match status" value="1"/>
</dbReference>
<dbReference type="PANTHER" id="PTHR43085:SF57">
    <property type="entry name" value="CARBOHYDRATE KINASE PFKB DOMAIN-CONTAINING PROTEIN"/>
    <property type="match status" value="1"/>
</dbReference>
<dbReference type="InterPro" id="IPR029056">
    <property type="entry name" value="Ribokinase-like"/>
</dbReference>
<evidence type="ECO:0000259" key="4">
    <source>
        <dbReference type="Pfam" id="PF00294"/>
    </source>
</evidence>
<evidence type="ECO:0000313" key="5">
    <source>
        <dbReference type="EMBL" id="MBU3844710.1"/>
    </source>
</evidence>
<dbReference type="GO" id="GO:0016301">
    <property type="term" value="F:kinase activity"/>
    <property type="evidence" value="ECO:0007669"/>
    <property type="project" value="UniProtKB-KW"/>
</dbReference>
<proteinExistence type="inferred from homology"/>
<organism evidence="5 6">
    <name type="scientific">Candidatus Anaerobiospirillum pullicola</name>
    <dbReference type="NCBI Taxonomy" id="2838451"/>
    <lineage>
        <taxon>Bacteria</taxon>
        <taxon>Pseudomonadati</taxon>
        <taxon>Pseudomonadota</taxon>
        <taxon>Gammaproteobacteria</taxon>
        <taxon>Aeromonadales</taxon>
        <taxon>Succinivibrionaceae</taxon>
        <taxon>Anaerobiospirillum</taxon>
    </lineage>
</organism>
<dbReference type="Pfam" id="PF00294">
    <property type="entry name" value="PfkB"/>
    <property type="match status" value="1"/>
</dbReference>
<keyword evidence="3 5" id="KW-0418">Kinase</keyword>
<dbReference type="SUPFAM" id="SSF53613">
    <property type="entry name" value="Ribokinase-like"/>
    <property type="match status" value="1"/>
</dbReference>
<dbReference type="PANTHER" id="PTHR43085">
    <property type="entry name" value="HEXOKINASE FAMILY MEMBER"/>
    <property type="match status" value="1"/>
</dbReference>
<evidence type="ECO:0000256" key="2">
    <source>
        <dbReference type="ARBA" id="ARBA00022679"/>
    </source>
</evidence>
<dbReference type="AlphaFoldDB" id="A0A948TGP0"/>
<dbReference type="Proteomes" id="UP000733611">
    <property type="component" value="Unassembled WGS sequence"/>
</dbReference>
<comment type="similarity">
    <text evidence="1">Belongs to the carbohydrate kinase PfkB family.</text>
</comment>
<dbReference type="Gene3D" id="3.40.1190.20">
    <property type="match status" value="1"/>
</dbReference>
<feature type="domain" description="Carbohydrate kinase PfkB" evidence="4">
    <location>
        <begin position="32"/>
        <end position="295"/>
    </location>
</feature>
<reference evidence="5" key="2">
    <citation type="submission" date="2021-04" db="EMBL/GenBank/DDBJ databases">
        <authorList>
            <person name="Gilroy R."/>
        </authorList>
    </citation>
    <scope>NUCLEOTIDE SEQUENCE</scope>
    <source>
        <strain evidence="5">378</strain>
    </source>
</reference>
<comment type="caution">
    <text evidence="5">The sequence shown here is derived from an EMBL/GenBank/DDBJ whole genome shotgun (WGS) entry which is preliminary data.</text>
</comment>
<keyword evidence="2" id="KW-0808">Transferase</keyword>
<accession>A0A948TGP0</accession>
<dbReference type="InterPro" id="IPR050306">
    <property type="entry name" value="PfkB_Carbo_kinase"/>
</dbReference>
<evidence type="ECO:0000313" key="6">
    <source>
        <dbReference type="Proteomes" id="UP000733611"/>
    </source>
</evidence>
<evidence type="ECO:0000256" key="1">
    <source>
        <dbReference type="ARBA" id="ARBA00010688"/>
    </source>
</evidence>
<reference evidence="5" key="1">
    <citation type="journal article" date="2021" name="PeerJ">
        <title>Extensive microbial diversity within the chicken gut microbiome revealed by metagenomics and culture.</title>
        <authorList>
            <person name="Gilroy R."/>
            <person name="Ravi A."/>
            <person name="Getino M."/>
            <person name="Pursley I."/>
            <person name="Horton D.L."/>
            <person name="Alikhan N.F."/>
            <person name="Baker D."/>
            <person name="Gharbi K."/>
            <person name="Hall N."/>
            <person name="Watson M."/>
            <person name="Adriaenssens E.M."/>
            <person name="Foster-Nyarko E."/>
            <person name="Jarju S."/>
            <person name="Secka A."/>
            <person name="Antonio M."/>
            <person name="Oren A."/>
            <person name="Chaudhuri R.R."/>
            <person name="La Ragione R."/>
            <person name="Hildebrand F."/>
            <person name="Pallen M.J."/>
        </authorList>
    </citation>
    <scope>NUCLEOTIDE SEQUENCE</scope>
    <source>
        <strain evidence="5">378</strain>
    </source>
</reference>
<evidence type="ECO:0000256" key="3">
    <source>
        <dbReference type="ARBA" id="ARBA00022777"/>
    </source>
</evidence>
<protein>
    <submittedName>
        <fullName evidence="5">Carbohydrate kinase</fullName>
    </submittedName>
</protein>
<gene>
    <name evidence="5" type="ORF">H9847_07600</name>
</gene>
<dbReference type="EMBL" id="JAHLFE010000156">
    <property type="protein sequence ID" value="MBU3844710.1"/>
    <property type="molecule type" value="Genomic_DNA"/>
</dbReference>
<dbReference type="InterPro" id="IPR011611">
    <property type="entry name" value="PfkB_dom"/>
</dbReference>
<name>A0A948TGP0_9GAMM</name>